<protein>
    <submittedName>
        <fullName evidence="4">InlB B-repeat-containing protein</fullName>
    </submittedName>
</protein>
<keyword evidence="2" id="KW-0732">Signal</keyword>
<dbReference type="PROSITE" id="PS51257">
    <property type="entry name" value="PROKAR_LIPOPROTEIN"/>
    <property type="match status" value="1"/>
</dbReference>
<dbReference type="Pfam" id="PF18998">
    <property type="entry name" value="Flg_new_2"/>
    <property type="match status" value="3"/>
</dbReference>
<evidence type="ECO:0000256" key="2">
    <source>
        <dbReference type="SAM" id="SignalP"/>
    </source>
</evidence>
<comment type="subcellular location">
    <subcellularLocation>
        <location evidence="1">Cell envelope</location>
    </subcellularLocation>
</comment>
<gene>
    <name evidence="4" type="ORF">FYJ80_09870</name>
</gene>
<dbReference type="Gene3D" id="2.60.40.4270">
    <property type="entry name" value="Listeria-Bacteroides repeat domain"/>
    <property type="match status" value="2"/>
</dbReference>
<sequence length="811" mass="92512">MKKSLIMIMIAIVALMVSCEPVHVDNLPHSIIYTLDGGYWTEEAPMTSAVFNNRVILPVCEKRGYTLTGWKSEQVKVEGTTETEFSFIMPAEDVNVTPIWSANINPISYDLSGAAWPSLYEPATKARTNDTVIISKDPELTGSEFVRWQSNDVDISLTKDGWSFVMPTEKVSLKAVFSDKAFMISYILGEGAVWDGSYFVDFAGYGQNVEIIAEPVRKGYTFIGWISEDVELSHNKIWSFTMPGKDVDIEAKWRTNSNSITYTGTEGSDFNPSQYPTIAFTGDVITLPDLTKEERNFRGWKITGAEVFLAEDGKIQFKMSGEDVIAKALWKGNEYSITYNNVGESVSGQDKLPVKGFAGDIIDLPRLTYDNHVLTEWTSNPQIIFNLGAIEGTYTFEMPKSDVVLTANWEVKINYEGIDNAAADGFLPESIKNGSTIYLPSLSKYGYKFDGWYIGDELLTKTDKGYELTQRSDAPQTITAKWKNVYKVVYYCYGQRMTTDNVIAGEAYKVRENLKPALENFAGWVDNNDEYKLYTSNEVITEVNKNITLNAVYATPINGRIFYDDFDPNINKNQYLFFDKDLKKIDYHFTLDYGYSCYKDLADAVYYWTSSRDRKKDRFYAYDTVKHEDNLYWVPDHFDVRELTRSFDTRLGVNSTEGSVMGAGKYNTEYLFGIIEKDKPIFYSDYLIGNSTYATTLHDSDRQSVWFYVNSKNEDMNYSTDWYVGSYGDYKKLIDVLYNKDSDEYNRILSRDVISSSEAGKVGGEDPFVAEYTYYKMWNGDGKTSQGKYETPQWENVYKDIGGYVIPLRSF</sequence>
<feature type="chain" id="PRO_5030997954" evidence="2">
    <location>
        <begin position="25"/>
        <end position="811"/>
    </location>
</feature>
<dbReference type="Proteomes" id="UP000460549">
    <property type="component" value="Unassembled WGS sequence"/>
</dbReference>
<evidence type="ECO:0000313" key="5">
    <source>
        <dbReference type="Proteomes" id="UP000460549"/>
    </source>
</evidence>
<dbReference type="AlphaFoldDB" id="A0A7X2PER4"/>
<reference evidence="4 5" key="1">
    <citation type="submission" date="2019-08" db="EMBL/GenBank/DDBJ databases">
        <title>In-depth cultivation of the pig gut microbiome towards novel bacterial diversity and tailored functional studies.</title>
        <authorList>
            <person name="Wylensek D."/>
            <person name="Hitch T.C.A."/>
            <person name="Clavel T."/>
        </authorList>
    </citation>
    <scope>NUCLEOTIDE SEQUENCE [LARGE SCALE GENOMIC DNA]</scope>
    <source>
        <strain evidence="4 5">NM-380-WT-3C1</strain>
    </source>
</reference>
<dbReference type="InterPro" id="IPR042229">
    <property type="entry name" value="Listeria/Bacterioides_rpt_sf"/>
</dbReference>
<organism evidence="4 5">
    <name type="scientific">Bullifex porci</name>
    <dbReference type="NCBI Taxonomy" id="2606638"/>
    <lineage>
        <taxon>Bacteria</taxon>
        <taxon>Pseudomonadati</taxon>
        <taxon>Spirochaetota</taxon>
        <taxon>Spirochaetia</taxon>
        <taxon>Spirochaetales</taxon>
        <taxon>Spirochaetaceae</taxon>
        <taxon>Bullifex</taxon>
    </lineage>
</organism>
<feature type="domain" description="Bacterial repeat" evidence="3">
    <location>
        <begin position="203"/>
        <end position="256"/>
    </location>
</feature>
<feature type="domain" description="Bacterial repeat" evidence="3">
    <location>
        <begin position="58"/>
        <end position="103"/>
    </location>
</feature>
<dbReference type="InterPro" id="IPR013378">
    <property type="entry name" value="InlB-like_B-rpt"/>
</dbReference>
<keyword evidence="5" id="KW-1185">Reference proteome</keyword>
<dbReference type="InterPro" id="IPR044060">
    <property type="entry name" value="Bacterial_rp_domain"/>
</dbReference>
<feature type="signal peptide" evidence="2">
    <location>
        <begin position="1"/>
        <end position="24"/>
    </location>
</feature>
<name>A0A7X2PER4_9SPIO</name>
<dbReference type="EMBL" id="VUNN01000024">
    <property type="protein sequence ID" value="MSU07068.1"/>
    <property type="molecule type" value="Genomic_DNA"/>
</dbReference>
<comment type="caution">
    <text evidence="4">The sequence shown here is derived from an EMBL/GenBank/DDBJ whole genome shotgun (WGS) entry which is preliminary data.</text>
</comment>
<feature type="domain" description="Bacterial repeat" evidence="3">
    <location>
        <begin position="141"/>
        <end position="180"/>
    </location>
</feature>
<dbReference type="GO" id="GO:0030313">
    <property type="term" value="C:cell envelope"/>
    <property type="evidence" value="ECO:0007669"/>
    <property type="project" value="UniProtKB-SubCell"/>
</dbReference>
<proteinExistence type="predicted"/>
<evidence type="ECO:0000259" key="3">
    <source>
        <dbReference type="Pfam" id="PF18998"/>
    </source>
</evidence>
<dbReference type="NCBIfam" id="TIGR02543">
    <property type="entry name" value="List_Bact_rpt"/>
    <property type="match status" value="1"/>
</dbReference>
<evidence type="ECO:0000256" key="1">
    <source>
        <dbReference type="ARBA" id="ARBA00004196"/>
    </source>
</evidence>
<dbReference type="Pfam" id="PF09479">
    <property type="entry name" value="Flg_new"/>
    <property type="match status" value="2"/>
</dbReference>
<dbReference type="RefSeq" id="WP_154426467.1">
    <property type="nucleotide sequence ID" value="NZ_VUNN01000024.1"/>
</dbReference>
<accession>A0A7X2PER4</accession>
<evidence type="ECO:0000313" key="4">
    <source>
        <dbReference type="EMBL" id="MSU07068.1"/>
    </source>
</evidence>